<evidence type="ECO:0000313" key="12">
    <source>
        <dbReference type="Proteomes" id="UP000713222"/>
    </source>
</evidence>
<dbReference type="GO" id="GO:0032259">
    <property type="term" value="P:methylation"/>
    <property type="evidence" value="ECO:0007669"/>
    <property type="project" value="UniProtKB-KW"/>
</dbReference>
<dbReference type="EC" id="2.1.1.-" evidence="9"/>
<dbReference type="InterPro" id="IPR002941">
    <property type="entry name" value="DNA_methylase_N4/N6"/>
</dbReference>
<reference evidence="11" key="1">
    <citation type="submission" date="2018-10" db="EMBL/GenBank/DDBJ databases">
        <title>Iterative Subtractive Binning of Freshwater Chronoseries Metagenomes Recovers Nearly Complete Genomes from over Four Hundred Novel Species.</title>
        <authorList>
            <person name="Rodriguez-R L.M."/>
            <person name="Tsementzi D."/>
            <person name="Luo C."/>
            <person name="Konstantinidis K.T."/>
        </authorList>
    </citation>
    <scope>NUCLEOTIDE SEQUENCE</scope>
    <source>
        <strain evidence="11">WB7_6_001</strain>
    </source>
</reference>
<keyword evidence="5" id="KW-0680">Restriction system</keyword>
<comment type="catalytic activity">
    <reaction evidence="8">
        <text>a 2'-deoxycytidine in DNA + S-adenosyl-L-methionine = an N(4)-methyl-2'-deoxycytidine in DNA + S-adenosyl-L-homocysteine + H(+)</text>
        <dbReference type="Rhea" id="RHEA:16857"/>
        <dbReference type="Rhea" id="RHEA-COMP:11369"/>
        <dbReference type="Rhea" id="RHEA-COMP:13674"/>
        <dbReference type="ChEBI" id="CHEBI:15378"/>
        <dbReference type="ChEBI" id="CHEBI:57856"/>
        <dbReference type="ChEBI" id="CHEBI:59789"/>
        <dbReference type="ChEBI" id="CHEBI:85452"/>
        <dbReference type="ChEBI" id="CHEBI:137933"/>
        <dbReference type="EC" id="2.1.1.113"/>
    </reaction>
</comment>
<keyword evidence="6" id="KW-0238">DNA-binding</keyword>
<proteinExistence type="inferred from homology"/>
<dbReference type="GO" id="GO:0009007">
    <property type="term" value="F:site-specific DNA-methyltransferase (adenine-specific) activity"/>
    <property type="evidence" value="ECO:0007669"/>
    <property type="project" value="UniProtKB-EC"/>
</dbReference>
<evidence type="ECO:0000256" key="9">
    <source>
        <dbReference type="RuleBase" id="RU362026"/>
    </source>
</evidence>
<dbReference type="PANTHER" id="PTHR13370">
    <property type="entry name" value="RNA METHYLASE-RELATED"/>
    <property type="match status" value="1"/>
</dbReference>
<evidence type="ECO:0000256" key="5">
    <source>
        <dbReference type="ARBA" id="ARBA00022747"/>
    </source>
</evidence>
<dbReference type="EMBL" id="RGET01000180">
    <property type="protein sequence ID" value="NBN88585.1"/>
    <property type="molecule type" value="Genomic_DNA"/>
</dbReference>
<evidence type="ECO:0000259" key="10">
    <source>
        <dbReference type="Pfam" id="PF01555"/>
    </source>
</evidence>
<gene>
    <name evidence="11" type="ORF">EBV32_05820</name>
</gene>
<keyword evidence="2" id="KW-0489">Methyltransferase</keyword>
<dbReference type="InterPro" id="IPR017985">
    <property type="entry name" value="MeTrfase_CN4_CS"/>
</dbReference>
<evidence type="ECO:0000256" key="3">
    <source>
        <dbReference type="ARBA" id="ARBA00022679"/>
    </source>
</evidence>
<feature type="domain" description="DNA methylase N-4/N-6" evidence="10">
    <location>
        <begin position="26"/>
        <end position="239"/>
    </location>
</feature>
<evidence type="ECO:0000256" key="7">
    <source>
        <dbReference type="ARBA" id="ARBA00047942"/>
    </source>
</evidence>
<dbReference type="GO" id="GO:0008170">
    <property type="term" value="F:N-methyltransferase activity"/>
    <property type="evidence" value="ECO:0007669"/>
    <property type="project" value="InterPro"/>
</dbReference>
<evidence type="ECO:0000256" key="4">
    <source>
        <dbReference type="ARBA" id="ARBA00022691"/>
    </source>
</evidence>
<organism evidence="11 12">
    <name type="scientific">Candidatus Fonsibacter lacus</name>
    <dbReference type="NCBI Taxonomy" id="2576439"/>
    <lineage>
        <taxon>Bacteria</taxon>
        <taxon>Pseudomonadati</taxon>
        <taxon>Pseudomonadota</taxon>
        <taxon>Alphaproteobacteria</taxon>
        <taxon>Candidatus Pelagibacterales</taxon>
        <taxon>Candidatus Pelagibacterales incertae sedis</taxon>
        <taxon>Candidatus Fonsibacter</taxon>
    </lineage>
</organism>
<name>A0A964V0Z0_9PROT</name>
<dbReference type="GO" id="GO:0015667">
    <property type="term" value="F:site-specific DNA-methyltransferase (cytosine-N4-specific) activity"/>
    <property type="evidence" value="ECO:0007669"/>
    <property type="project" value="UniProtKB-EC"/>
</dbReference>
<dbReference type="PRINTS" id="PR00508">
    <property type="entry name" value="S21N4MTFRASE"/>
</dbReference>
<accession>A0A964V0Z0</accession>
<dbReference type="GO" id="GO:0003677">
    <property type="term" value="F:DNA binding"/>
    <property type="evidence" value="ECO:0007669"/>
    <property type="project" value="UniProtKB-KW"/>
</dbReference>
<dbReference type="Gene3D" id="3.40.50.150">
    <property type="entry name" value="Vaccinia Virus protein VP39"/>
    <property type="match status" value="1"/>
</dbReference>
<dbReference type="InterPro" id="IPR029063">
    <property type="entry name" value="SAM-dependent_MTases_sf"/>
</dbReference>
<comment type="caution">
    <text evidence="11">The sequence shown here is derived from an EMBL/GenBank/DDBJ whole genome shotgun (WGS) entry which is preliminary data.</text>
</comment>
<keyword evidence="3" id="KW-0808">Transferase</keyword>
<evidence type="ECO:0000256" key="1">
    <source>
        <dbReference type="ARBA" id="ARBA00010203"/>
    </source>
</evidence>
<dbReference type="Proteomes" id="UP000713222">
    <property type="component" value="Unassembled WGS sequence"/>
</dbReference>
<dbReference type="PANTHER" id="PTHR13370:SF3">
    <property type="entry name" value="TRNA (GUANINE(10)-N2)-METHYLTRANSFERASE HOMOLOG"/>
    <property type="match status" value="1"/>
</dbReference>
<dbReference type="GO" id="GO:0009307">
    <property type="term" value="P:DNA restriction-modification system"/>
    <property type="evidence" value="ECO:0007669"/>
    <property type="project" value="UniProtKB-KW"/>
</dbReference>
<keyword evidence="4" id="KW-0949">S-adenosyl-L-methionine</keyword>
<protein>
    <recommendedName>
        <fullName evidence="9">Methyltransferase</fullName>
        <ecNumber evidence="9">2.1.1.-</ecNumber>
    </recommendedName>
</protein>
<evidence type="ECO:0000256" key="8">
    <source>
        <dbReference type="ARBA" id="ARBA00049120"/>
    </source>
</evidence>
<comment type="similarity">
    <text evidence="1">Belongs to the N(4)/N(6)-methyltransferase family. N(4) subfamily.</text>
</comment>
<evidence type="ECO:0000256" key="2">
    <source>
        <dbReference type="ARBA" id="ARBA00022603"/>
    </source>
</evidence>
<evidence type="ECO:0000256" key="6">
    <source>
        <dbReference type="ARBA" id="ARBA00023125"/>
    </source>
</evidence>
<dbReference type="SUPFAM" id="SSF53335">
    <property type="entry name" value="S-adenosyl-L-methionine-dependent methyltransferases"/>
    <property type="match status" value="1"/>
</dbReference>
<comment type="catalytic activity">
    <reaction evidence="7">
        <text>a 2'-deoxyadenosine in DNA + S-adenosyl-L-methionine = an N(6)-methyl-2'-deoxyadenosine in DNA + S-adenosyl-L-homocysteine + H(+)</text>
        <dbReference type="Rhea" id="RHEA:15197"/>
        <dbReference type="Rhea" id="RHEA-COMP:12418"/>
        <dbReference type="Rhea" id="RHEA-COMP:12419"/>
        <dbReference type="ChEBI" id="CHEBI:15378"/>
        <dbReference type="ChEBI" id="CHEBI:57856"/>
        <dbReference type="ChEBI" id="CHEBI:59789"/>
        <dbReference type="ChEBI" id="CHEBI:90615"/>
        <dbReference type="ChEBI" id="CHEBI:90616"/>
        <dbReference type="EC" id="2.1.1.72"/>
    </reaction>
</comment>
<dbReference type="InterPro" id="IPR001091">
    <property type="entry name" value="RM_Methyltransferase"/>
</dbReference>
<dbReference type="AlphaFoldDB" id="A0A964V0Z0"/>
<sequence>MNNLELNKIYCESNLETMAKMPNDFVDIVVTSPPYNIGKNRINNENGKPTSKSYLDYEDNLSKEEYFQQTKIWIDELLRVTKHHVFYNIQEITGNKGVIRFIQNEYKDYLKETFIWAKSNPASCIVDTMCGSGYEYIFCFSHDNPQSRKFNYCDFSNRKGDYVNNVIIKPSNHDKETAGHSFAFGDWLPRFFIKHFSKEGDIVYDPFMGTGTTAKAAHIYKRKFIGSEISQEYVDLANKRLEPYLTQQTLF</sequence>
<dbReference type="Pfam" id="PF01555">
    <property type="entry name" value="N6_N4_Mtase"/>
    <property type="match status" value="1"/>
</dbReference>
<evidence type="ECO:0000313" key="11">
    <source>
        <dbReference type="EMBL" id="NBN88585.1"/>
    </source>
</evidence>
<dbReference type="GO" id="GO:0005737">
    <property type="term" value="C:cytoplasm"/>
    <property type="evidence" value="ECO:0007669"/>
    <property type="project" value="TreeGrafter"/>
</dbReference>
<dbReference type="PROSITE" id="PS00093">
    <property type="entry name" value="N4_MTASE"/>
    <property type="match status" value="1"/>
</dbReference>